<evidence type="ECO:0000313" key="1">
    <source>
        <dbReference type="EMBL" id="KAJ2799266.1"/>
    </source>
</evidence>
<keyword evidence="2" id="KW-1185">Reference proteome</keyword>
<sequence length="1133" mass="118741">MQIAGLRAHMGGVSFVSRTLTLRRPGRGCRVNTSLQGAPPRPISTVYVRMHQPDAPRTAPPEESPRPLRQTFTTPSERQLHAIDESSEHADYAGSGSGAAGGKQTNIRRNLLSGFRRVAKAVKTAARSEPQRRPPSEVRGPVGTGDITHMHMDGQLQSSRFSLYSAADQSPRGSVLTVATDVCRTQQPPLPPRQPLSATQTHFHFQLPVQQSQQQQQQQQRAASHYGDLARVPTSTSLAAMMRPSSASSSAEAVNGLAPEPPVKRVSSLSRSPGYGSTAPSHVQHTPGPMSPRTPGPASPWTPGATSPRTFVPGSPAVTMPASPQTPRLANLRAFSMTAEPAGRPPFPLRFDSAPAAASSSAGRFSADAAPAPWTQQQQQIECEAGGPARKRRDRSMTLPSISRAPRLLRPSRRSPRKATAPSSPANAELERLAKGIAIRSAAAATAVTEPERLTLDIRGSPLLEPATQGSLGHSAGLRIQRQAVRNLSTATEEEAELCEALMLLPLLPSPARTTATDRNQPHSPRPLETALGGPPAMQLEAAAPGLGSPAATTADGRNTDASSGASSEVAIDTVYTSVVMGEDKLRLYLRQTSGGSASGSCGGSSSAELVPLNDSGVRVNDRRTARSGSKSYLPRRLAGSASQSTSDINRHAGAGGYSASLLGLGASASRSSLPIAEARATSPLCPFSFSHSRFSLINQDGSLNMANYQFEQLEGYQRHLSASGSSTGSQPLRSEGSLAEGRARKNTDADAASSGGWFWGMVDPPGALGSSGSGGSGPGQAARQRRLLRRPRKQTATGPAQQCVPEAGLGAGLPRLPPPPSLSVNLWTAGTGGYPRASASFSGVPDRSFSASSVRSVPVAGPPGATGSRISESSASRLLGAGDRGSWRRRPSQQQELSIYPMPAVPMFRRRGSDNPAARVPSGGRWPRLMQMAPESVPFDVVYQSTAASMSLEEALTLVEGMGQRGASMASLASSLAVQRSRRPHRRASSVLTLGELDDVMIRTAEVCHSVQAAIRVQQASESGLGDWIASVLIKQQEQLQLQHQEQLQQPAEELQSPEGRASDQARFFSADCSPDAGHEAHSASSGDLSACAAAVAAGQSPWAADAAVPSPEAAGGHASSEFCTDCGSQES</sequence>
<feature type="non-terminal residue" evidence="1">
    <location>
        <position position="1133"/>
    </location>
</feature>
<gene>
    <name evidence="1" type="ORF">H4R21_003610</name>
</gene>
<accession>A0ACC1L1U4</accession>
<dbReference type="EMBL" id="JANBUN010001181">
    <property type="protein sequence ID" value="KAJ2799266.1"/>
    <property type="molecule type" value="Genomic_DNA"/>
</dbReference>
<protein>
    <submittedName>
        <fullName evidence="1">Uncharacterized protein</fullName>
    </submittedName>
</protein>
<comment type="caution">
    <text evidence="1">The sequence shown here is derived from an EMBL/GenBank/DDBJ whole genome shotgun (WGS) entry which is preliminary data.</text>
</comment>
<organism evidence="1 2">
    <name type="scientific">Coemansia helicoidea</name>
    <dbReference type="NCBI Taxonomy" id="1286919"/>
    <lineage>
        <taxon>Eukaryota</taxon>
        <taxon>Fungi</taxon>
        <taxon>Fungi incertae sedis</taxon>
        <taxon>Zoopagomycota</taxon>
        <taxon>Kickxellomycotina</taxon>
        <taxon>Kickxellomycetes</taxon>
        <taxon>Kickxellales</taxon>
        <taxon>Kickxellaceae</taxon>
        <taxon>Coemansia</taxon>
    </lineage>
</organism>
<name>A0ACC1L1U4_9FUNG</name>
<evidence type="ECO:0000313" key="2">
    <source>
        <dbReference type="Proteomes" id="UP001140087"/>
    </source>
</evidence>
<dbReference type="Proteomes" id="UP001140087">
    <property type="component" value="Unassembled WGS sequence"/>
</dbReference>
<proteinExistence type="predicted"/>
<reference evidence="1" key="1">
    <citation type="submission" date="2022-07" db="EMBL/GenBank/DDBJ databases">
        <title>Phylogenomic reconstructions and comparative analyses of Kickxellomycotina fungi.</title>
        <authorList>
            <person name="Reynolds N.K."/>
            <person name="Stajich J.E."/>
            <person name="Barry K."/>
            <person name="Grigoriev I.V."/>
            <person name="Crous P."/>
            <person name="Smith M.E."/>
        </authorList>
    </citation>
    <scope>NUCLEOTIDE SEQUENCE</scope>
    <source>
        <strain evidence="1">BCRC 34780</strain>
    </source>
</reference>